<gene>
    <name evidence="2" type="primary">ddias</name>
</gene>
<dbReference type="GO" id="GO:0005634">
    <property type="term" value="C:nucleus"/>
    <property type="evidence" value="ECO:0007669"/>
    <property type="project" value="TreeGrafter"/>
</dbReference>
<dbReference type="GeneID" id="114792902"/>
<name>A0AAY4AAU4_9TELE</name>
<accession>A0AAY4AAU4</accession>
<dbReference type="PANTHER" id="PTHR35537">
    <property type="entry name" value="DNA DAMAGE-INDUCIBLE APOPTOSIS SUPPRESSOR PROTEIN DDIAS"/>
    <property type="match status" value="1"/>
</dbReference>
<dbReference type="InterPro" id="IPR043522">
    <property type="entry name" value="DDIAS"/>
</dbReference>
<dbReference type="GO" id="GO:1902230">
    <property type="term" value="P:negative regulation of intrinsic apoptotic signaling pathway in response to DNA damage"/>
    <property type="evidence" value="ECO:0007669"/>
    <property type="project" value="InterPro"/>
</dbReference>
<dbReference type="Ensembl" id="ENSDCDT00010004495.1">
    <property type="protein sequence ID" value="ENSDCDP00010004341.1"/>
    <property type="gene ID" value="ENSDCDG00010001922.1"/>
</dbReference>
<evidence type="ECO:0000313" key="3">
    <source>
        <dbReference type="Proteomes" id="UP000694580"/>
    </source>
</evidence>
<dbReference type="AlphaFoldDB" id="A0AAY4AAU4"/>
<evidence type="ECO:0000313" key="2">
    <source>
        <dbReference type="Ensembl" id="ENSDCDP00010004341.1"/>
    </source>
</evidence>
<reference evidence="2" key="2">
    <citation type="submission" date="2025-08" db="UniProtKB">
        <authorList>
            <consortium name="Ensembl"/>
        </authorList>
    </citation>
    <scope>IDENTIFICATION</scope>
</reference>
<dbReference type="InterPro" id="IPR012340">
    <property type="entry name" value="NA-bd_OB-fold"/>
</dbReference>
<reference evidence="2" key="3">
    <citation type="submission" date="2025-09" db="UniProtKB">
        <authorList>
            <consortium name="Ensembl"/>
        </authorList>
    </citation>
    <scope>IDENTIFICATION</scope>
</reference>
<sequence>MIMTAFQALVRCTVLSLQDTRILYPCCEKCLSRTGKLTSGWRCFKCGYDTQNAHYRYRLSLTVSRNSNIFGVTVFGNCLNAGFGVSADDFQRLLSVLKKEKCPQYMDQMVLRAVEDCFVGRGFFFGRKVCGTSWGQSSPGQENQATLPDLTKKQFVVNQITFADKPAFQFTVISYLENLLQINLTTECPTSELQPKQLLSDSAEHTILCGEGLSSDSYEGTCEYAGPWHSPGLSRTPTGSQDTCHAADTSHEYITPIQSEYSAISGSLVGFLSLGRSPFPQPVTFHSSARLQKSLFTCDHVITGFAAKKPSFSSESPEHMVIAVAEPTPLKSSGVATCACRNVLEICGNSLCQQKGNKSCTVHTCWNSHAKRSLLKNNFHGNECHHRNAPGCKDNACALKMLNADFDTPHETSRSFRKCTKDRMGHPSQFELDVENHTSSVISALSEQKTLYDVHDGYNCSSELFGSSQPILSDWSHLSMTNETLNEQQNTPYNRTASGFLYMPPCCQSTPISLKTFPVTATPQKDLTGLEELIVDTVDQYSSQLCNSEWKHCVYEHEGYCDGENKVVDFSKDLFSESSSNIFEK</sequence>
<dbReference type="GeneTree" id="ENSGT00940000166008"/>
<feature type="domain" description="Replication factor A C-terminal" evidence="1">
    <location>
        <begin position="10"/>
        <end position="110"/>
    </location>
</feature>
<proteinExistence type="predicted"/>
<dbReference type="SUPFAM" id="SSF50249">
    <property type="entry name" value="Nucleic acid-binding proteins"/>
    <property type="match status" value="1"/>
</dbReference>
<dbReference type="Gene3D" id="2.40.50.140">
    <property type="entry name" value="Nucleic acid-binding proteins"/>
    <property type="match status" value="1"/>
</dbReference>
<dbReference type="PANTHER" id="PTHR35537:SF1">
    <property type="entry name" value="DNA DAMAGE-INDUCED APOPTOSIS SUPPRESSOR PROTEIN"/>
    <property type="match status" value="1"/>
</dbReference>
<organism evidence="2 3">
    <name type="scientific">Denticeps clupeoides</name>
    <name type="common">denticle herring</name>
    <dbReference type="NCBI Taxonomy" id="299321"/>
    <lineage>
        <taxon>Eukaryota</taxon>
        <taxon>Metazoa</taxon>
        <taxon>Chordata</taxon>
        <taxon>Craniata</taxon>
        <taxon>Vertebrata</taxon>
        <taxon>Euteleostomi</taxon>
        <taxon>Actinopterygii</taxon>
        <taxon>Neopterygii</taxon>
        <taxon>Teleostei</taxon>
        <taxon>Clupei</taxon>
        <taxon>Clupeiformes</taxon>
        <taxon>Denticipitoidei</taxon>
        <taxon>Denticipitidae</taxon>
        <taxon>Denticeps</taxon>
    </lineage>
</organism>
<protein>
    <recommendedName>
        <fullName evidence="1">Replication factor A C-terminal domain-containing protein</fullName>
    </recommendedName>
</protein>
<dbReference type="RefSeq" id="XP_028840242.1">
    <property type="nucleotide sequence ID" value="XM_028984409.1"/>
</dbReference>
<reference evidence="2 3" key="1">
    <citation type="submission" date="2020-06" db="EMBL/GenBank/DDBJ databases">
        <authorList>
            <consortium name="Wellcome Sanger Institute Data Sharing"/>
        </authorList>
    </citation>
    <scope>NUCLEOTIDE SEQUENCE [LARGE SCALE GENOMIC DNA]</scope>
</reference>
<keyword evidence="3" id="KW-1185">Reference proteome</keyword>
<dbReference type="Pfam" id="PF08646">
    <property type="entry name" value="Rep_fac-A_C"/>
    <property type="match status" value="1"/>
</dbReference>
<evidence type="ECO:0000259" key="1">
    <source>
        <dbReference type="Pfam" id="PF08646"/>
    </source>
</evidence>
<dbReference type="InterPro" id="IPR013955">
    <property type="entry name" value="Rep_factor-A_C"/>
</dbReference>
<dbReference type="Proteomes" id="UP000694580">
    <property type="component" value="Chromosome 6"/>
</dbReference>
<dbReference type="CTD" id="220042"/>
<dbReference type="GO" id="GO:0005737">
    <property type="term" value="C:cytoplasm"/>
    <property type="evidence" value="ECO:0007669"/>
    <property type="project" value="TreeGrafter"/>
</dbReference>